<dbReference type="SUPFAM" id="SSF50978">
    <property type="entry name" value="WD40 repeat-like"/>
    <property type="match status" value="1"/>
</dbReference>
<dbReference type="PRINTS" id="PR00320">
    <property type="entry name" value="GPROTEINBRPT"/>
</dbReference>
<comment type="caution">
    <text evidence="5">The sequence shown here is derived from an EMBL/GenBank/DDBJ whole genome shotgun (WGS) entry which is preliminary data.</text>
</comment>
<keyword evidence="1 3" id="KW-0853">WD repeat</keyword>
<reference evidence="5" key="1">
    <citation type="submission" date="2021-02" db="EMBL/GenBank/DDBJ databases">
        <authorList>
            <person name="Nowell W R."/>
        </authorList>
    </citation>
    <scope>NUCLEOTIDE SEQUENCE</scope>
</reference>
<feature type="repeat" description="WD" evidence="3">
    <location>
        <begin position="327"/>
        <end position="366"/>
    </location>
</feature>
<dbReference type="PANTHER" id="PTHR44489:SF11">
    <property type="entry name" value="WD REPEAT DOMAIN 86"/>
    <property type="match status" value="1"/>
</dbReference>
<protein>
    <recommendedName>
        <fullName evidence="8">WD repeat-containing protein 86</fullName>
    </recommendedName>
</protein>
<dbReference type="Pfam" id="PF00400">
    <property type="entry name" value="WD40"/>
    <property type="match status" value="6"/>
</dbReference>
<keyword evidence="2" id="KW-0677">Repeat</keyword>
<dbReference type="EMBL" id="CAJNOR010000015">
    <property type="protein sequence ID" value="CAF0753214.1"/>
    <property type="molecule type" value="Genomic_DNA"/>
</dbReference>
<dbReference type="InterPro" id="IPR036322">
    <property type="entry name" value="WD40_repeat_dom_sf"/>
</dbReference>
<evidence type="ECO:0000313" key="7">
    <source>
        <dbReference type="Proteomes" id="UP000663828"/>
    </source>
</evidence>
<dbReference type="EMBL" id="CAJNOJ010000035">
    <property type="protein sequence ID" value="CAF0910375.1"/>
    <property type="molecule type" value="Genomic_DNA"/>
</dbReference>
<evidence type="ECO:0000256" key="4">
    <source>
        <dbReference type="SAM" id="MobiDB-lite"/>
    </source>
</evidence>
<feature type="region of interest" description="Disordered" evidence="4">
    <location>
        <begin position="365"/>
        <end position="401"/>
    </location>
</feature>
<dbReference type="PROSITE" id="PS50082">
    <property type="entry name" value="WD_REPEATS_2"/>
    <property type="match status" value="5"/>
</dbReference>
<dbReference type="InterPro" id="IPR044715">
    <property type="entry name" value="WDR86-like"/>
</dbReference>
<evidence type="ECO:0000256" key="1">
    <source>
        <dbReference type="ARBA" id="ARBA00022574"/>
    </source>
</evidence>
<dbReference type="SUPFAM" id="SSF69304">
    <property type="entry name" value="Tricorn protease N-terminal domain"/>
    <property type="match status" value="1"/>
</dbReference>
<gene>
    <name evidence="6" type="ORF">EDS130_LOCUS10243</name>
    <name evidence="5" type="ORF">XAT740_LOCUS538</name>
</gene>
<dbReference type="Proteomes" id="UP000663828">
    <property type="component" value="Unassembled WGS sequence"/>
</dbReference>
<feature type="repeat" description="WD" evidence="3">
    <location>
        <begin position="105"/>
        <end position="144"/>
    </location>
</feature>
<proteinExistence type="predicted"/>
<feature type="repeat" description="WD" evidence="3">
    <location>
        <begin position="205"/>
        <end position="246"/>
    </location>
</feature>
<evidence type="ECO:0000256" key="3">
    <source>
        <dbReference type="PROSITE-ProRule" id="PRU00221"/>
    </source>
</evidence>
<dbReference type="InterPro" id="IPR015943">
    <property type="entry name" value="WD40/YVTN_repeat-like_dom_sf"/>
</dbReference>
<dbReference type="InterPro" id="IPR019775">
    <property type="entry name" value="WD40_repeat_CS"/>
</dbReference>
<feature type="repeat" description="WD" evidence="3">
    <location>
        <begin position="65"/>
        <end position="104"/>
    </location>
</feature>
<dbReference type="PROSITE" id="PS00678">
    <property type="entry name" value="WD_REPEATS_1"/>
    <property type="match status" value="2"/>
</dbReference>
<dbReference type="PROSITE" id="PS50294">
    <property type="entry name" value="WD_REPEATS_REGION"/>
    <property type="match status" value="4"/>
</dbReference>
<dbReference type="InterPro" id="IPR001680">
    <property type="entry name" value="WD40_rpt"/>
</dbReference>
<dbReference type="CDD" id="cd00200">
    <property type="entry name" value="WD40"/>
    <property type="match status" value="1"/>
</dbReference>
<dbReference type="Gene3D" id="2.130.10.10">
    <property type="entry name" value="YVTN repeat-like/Quinoprotein amine dehydrogenase"/>
    <property type="match status" value="3"/>
</dbReference>
<dbReference type="OrthoDB" id="674604at2759"/>
<sequence length="401" mass="45060">MGTAVSKHRAGRPNNWLLQTLENHESGINCMTLSDDTSVLATGSDDNTIRLWSTRTESVEYLTVLAGHADYITHIVILDSYLVSSSADHTIRKWDMPSARCVFICTGHTSIVNRITCTEELIFSTSYDRTARCWDYRTGTCIRTFHGHHHGLLPLLFIPANRDAEEESTFEEEMNIYTKDILITGSQDLTAKTWSLKTGDCLKTFEGHIGAVLCLATDAQGKVLFTGSGDNTIRVWDIYRGNELRIYDLHQAPVINILVANKLLYSLSADHTVRCWIIDVGDCIRIYKGHHHSVSCIQLENDLVFTGCGDAIVRCFEARSGVMKRAFKSHELAVNCIQIVDDRLFSGSVDGSLKVWDISDLRSRAPPDPKSKVSDNSREKTDAESGIDNHEYRERRVQNMV</sequence>
<dbReference type="Proteomes" id="UP000663852">
    <property type="component" value="Unassembled WGS sequence"/>
</dbReference>
<organism evidence="5 7">
    <name type="scientific">Adineta ricciae</name>
    <name type="common">Rotifer</name>
    <dbReference type="NCBI Taxonomy" id="249248"/>
    <lineage>
        <taxon>Eukaryota</taxon>
        <taxon>Metazoa</taxon>
        <taxon>Spiralia</taxon>
        <taxon>Gnathifera</taxon>
        <taxon>Rotifera</taxon>
        <taxon>Eurotatoria</taxon>
        <taxon>Bdelloidea</taxon>
        <taxon>Adinetida</taxon>
        <taxon>Adinetidae</taxon>
        <taxon>Adineta</taxon>
    </lineage>
</organism>
<dbReference type="AlphaFoldDB" id="A0A813PF00"/>
<evidence type="ECO:0000256" key="2">
    <source>
        <dbReference type="ARBA" id="ARBA00022737"/>
    </source>
</evidence>
<dbReference type="InterPro" id="IPR020472">
    <property type="entry name" value="WD40_PAC1"/>
</dbReference>
<evidence type="ECO:0008006" key="8">
    <source>
        <dbReference type="Google" id="ProtNLM"/>
    </source>
</evidence>
<dbReference type="SMART" id="SM00320">
    <property type="entry name" value="WD40"/>
    <property type="match status" value="8"/>
</dbReference>
<name>A0A813PF00_ADIRI</name>
<evidence type="ECO:0000313" key="5">
    <source>
        <dbReference type="EMBL" id="CAF0753214.1"/>
    </source>
</evidence>
<dbReference type="PANTHER" id="PTHR44489">
    <property type="match status" value="1"/>
</dbReference>
<keyword evidence="7" id="KW-1185">Reference proteome</keyword>
<feature type="repeat" description="WD" evidence="3">
    <location>
        <begin position="21"/>
        <end position="62"/>
    </location>
</feature>
<accession>A0A813PF00</accession>
<evidence type="ECO:0000313" key="6">
    <source>
        <dbReference type="EMBL" id="CAF0910375.1"/>
    </source>
</evidence>